<feature type="transmembrane region" description="Helical" evidence="7">
    <location>
        <begin position="339"/>
        <end position="361"/>
    </location>
</feature>
<dbReference type="Proteomes" id="UP000633136">
    <property type="component" value="Unassembled WGS sequence"/>
</dbReference>
<sequence>MTVDPSARDRAEDSTALRDRLEDQQDAAVQAERASQLAEEVTEQDARKRLISVFEDVGLRGRALDVANWLSVVAGIWVLITAVSVIGDGFGLATGGEAENLFDFASNPLIALMIGLAGTALTQSSSTTTSITVGMVAGGLPLHIAIPILMGANLGTTMTNTLVSLGMIRDKDAFRRGFAVATVHDFFNLLAVFIILPLELMTGFLRRASEAVTAPMASADGSWLASGFEAVGDGIGFVKDPGADAIVFGTSLLPELWQGIALIVVGIALIMLVINFIGKMLKVLMVGQAQKVLHNAIGRGPVSGVTSGALMTVMVQSSSTTTALTVPLAGSGHFGLKQLYPFTVGANIGTTMTALIAAFAFTGAEGQLALQAALIHLFFSLSALVLIFCIPGLRNLPPMAAQTLADLSAERKIYAAVWTLGVFVVLPLSLISVSVML</sequence>
<reference evidence="8" key="2">
    <citation type="submission" date="2020-09" db="EMBL/GenBank/DDBJ databases">
        <authorList>
            <person name="Sun Q."/>
            <person name="Zhou Y."/>
        </authorList>
    </citation>
    <scope>NUCLEOTIDE SEQUENCE</scope>
    <source>
        <strain evidence="8">CGMCC 1.15388</strain>
    </source>
</reference>
<keyword evidence="4 7" id="KW-1133">Transmembrane helix</keyword>
<comment type="subcellular location">
    <subcellularLocation>
        <location evidence="1">Cell membrane</location>
        <topology evidence="1">Multi-pass membrane protein</topology>
    </subcellularLocation>
</comment>
<evidence type="ECO:0000256" key="5">
    <source>
        <dbReference type="ARBA" id="ARBA00023136"/>
    </source>
</evidence>
<dbReference type="PANTHER" id="PTHR10010:SF46">
    <property type="entry name" value="SODIUM-DEPENDENT PHOSPHATE TRANSPORT PROTEIN 2B"/>
    <property type="match status" value="1"/>
</dbReference>
<dbReference type="InterPro" id="IPR003841">
    <property type="entry name" value="Na/Pi_transpt"/>
</dbReference>
<dbReference type="GO" id="GO:0005886">
    <property type="term" value="C:plasma membrane"/>
    <property type="evidence" value="ECO:0007669"/>
    <property type="project" value="UniProtKB-SubCell"/>
</dbReference>
<feature type="transmembrane region" description="Helical" evidence="7">
    <location>
        <begin position="177"/>
        <end position="198"/>
    </location>
</feature>
<reference evidence="8" key="1">
    <citation type="journal article" date="2014" name="Int. J. Syst. Evol. Microbiol.">
        <title>Complete genome sequence of Corynebacterium casei LMG S-19264T (=DSM 44701T), isolated from a smear-ripened cheese.</title>
        <authorList>
            <consortium name="US DOE Joint Genome Institute (JGI-PGF)"/>
            <person name="Walter F."/>
            <person name="Albersmeier A."/>
            <person name="Kalinowski J."/>
            <person name="Ruckert C."/>
        </authorList>
    </citation>
    <scope>NUCLEOTIDE SEQUENCE</scope>
    <source>
        <strain evidence="8">CGMCC 1.15388</strain>
    </source>
</reference>
<dbReference type="Pfam" id="PF02690">
    <property type="entry name" value="Na_Pi_cotrans"/>
    <property type="match status" value="2"/>
</dbReference>
<keyword evidence="2" id="KW-1003">Cell membrane</keyword>
<proteinExistence type="predicted"/>
<keyword evidence="3 7" id="KW-0812">Transmembrane</keyword>
<feature type="transmembrane region" description="Helical" evidence="7">
    <location>
        <begin position="413"/>
        <end position="436"/>
    </location>
</feature>
<dbReference type="PANTHER" id="PTHR10010">
    <property type="entry name" value="SOLUTE CARRIER FAMILY 34 SODIUM PHOSPHATE , MEMBER 2-RELATED"/>
    <property type="match status" value="1"/>
</dbReference>
<feature type="region of interest" description="Disordered" evidence="6">
    <location>
        <begin position="1"/>
        <end position="23"/>
    </location>
</feature>
<evidence type="ECO:0000313" key="8">
    <source>
        <dbReference type="EMBL" id="GGE68881.1"/>
    </source>
</evidence>
<dbReference type="GO" id="GO:0005436">
    <property type="term" value="F:sodium:phosphate symporter activity"/>
    <property type="evidence" value="ECO:0007669"/>
    <property type="project" value="InterPro"/>
</dbReference>
<dbReference type="AlphaFoldDB" id="A0A917ATE1"/>
<evidence type="ECO:0000256" key="4">
    <source>
        <dbReference type="ARBA" id="ARBA00022989"/>
    </source>
</evidence>
<evidence type="ECO:0000256" key="3">
    <source>
        <dbReference type="ARBA" id="ARBA00022692"/>
    </source>
</evidence>
<organism evidence="8 9">
    <name type="scientific">Nesterenkonia cremea</name>
    <dbReference type="NCBI Taxonomy" id="1882340"/>
    <lineage>
        <taxon>Bacteria</taxon>
        <taxon>Bacillati</taxon>
        <taxon>Actinomycetota</taxon>
        <taxon>Actinomycetes</taxon>
        <taxon>Micrococcales</taxon>
        <taxon>Micrococcaceae</taxon>
        <taxon>Nesterenkonia</taxon>
    </lineage>
</organism>
<name>A0A917ATE1_9MICC</name>
<comment type="caution">
    <text evidence="8">The sequence shown here is derived from an EMBL/GenBank/DDBJ whole genome shotgun (WGS) entry which is preliminary data.</text>
</comment>
<protein>
    <submittedName>
        <fullName evidence="8">Sodium:phosphate symporter</fullName>
    </submittedName>
</protein>
<keyword evidence="9" id="KW-1185">Reference proteome</keyword>
<accession>A0A917ATE1</accession>
<feature type="transmembrane region" description="Helical" evidence="7">
    <location>
        <begin position="142"/>
        <end position="165"/>
    </location>
</feature>
<dbReference type="EMBL" id="BMIS01000006">
    <property type="protein sequence ID" value="GGE68881.1"/>
    <property type="molecule type" value="Genomic_DNA"/>
</dbReference>
<feature type="transmembrane region" description="Helical" evidence="7">
    <location>
        <begin position="373"/>
        <end position="393"/>
    </location>
</feature>
<evidence type="ECO:0000256" key="1">
    <source>
        <dbReference type="ARBA" id="ARBA00004651"/>
    </source>
</evidence>
<keyword evidence="5 7" id="KW-0472">Membrane</keyword>
<evidence type="ECO:0000313" key="9">
    <source>
        <dbReference type="Proteomes" id="UP000633136"/>
    </source>
</evidence>
<feature type="transmembrane region" description="Helical" evidence="7">
    <location>
        <begin position="256"/>
        <end position="277"/>
    </location>
</feature>
<evidence type="ECO:0000256" key="6">
    <source>
        <dbReference type="SAM" id="MobiDB-lite"/>
    </source>
</evidence>
<evidence type="ECO:0000256" key="7">
    <source>
        <dbReference type="SAM" id="Phobius"/>
    </source>
</evidence>
<feature type="transmembrane region" description="Helical" evidence="7">
    <location>
        <begin position="69"/>
        <end position="92"/>
    </location>
</feature>
<dbReference type="GO" id="GO:0044341">
    <property type="term" value="P:sodium-dependent phosphate transport"/>
    <property type="evidence" value="ECO:0007669"/>
    <property type="project" value="InterPro"/>
</dbReference>
<gene>
    <name evidence="8" type="ORF">GCM10011401_15320</name>
</gene>
<evidence type="ECO:0000256" key="2">
    <source>
        <dbReference type="ARBA" id="ARBA00022475"/>
    </source>
</evidence>